<evidence type="ECO:0000259" key="7">
    <source>
        <dbReference type="PROSITE" id="PS50049"/>
    </source>
</evidence>
<name>A0AA97KM95_EUBMA</name>
<keyword evidence="6" id="KW-0325">Glycoprotein</keyword>
<dbReference type="PANTHER" id="PTHR15151:SF2">
    <property type="entry name" value="TUMOR NECROSIS FACTOR LIGAND SUPERFAMILY MEMBER 13B"/>
    <property type="match status" value="1"/>
</dbReference>
<evidence type="ECO:0000256" key="2">
    <source>
        <dbReference type="ARBA" id="ARBA00008670"/>
    </source>
</evidence>
<accession>A0AA97KM95</accession>
<dbReference type="GO" id="GO:0030890">
    <property type="term" value="P:positive regulation of B cell proliferation"/>
    <property type="evidence" value="ECO:0007669"/>
    <property type="project" value="TreeGrafter"/>
</dbReference>
<evidence type="ECO:0000256" key="1">
    <source>
        <dbReference type="ARBA" id="ARBA00004613"/>
    </source>
</evidence>
<dbReference type="InterPro" id="IPR008983">
    <property type="entry name" value="Tumour_necrosis_fac-like_dom"/>
</dbReference>
<dbReference type="PROSITE" id="PS50049">
    <property type="entry name" value="THD_2"/>
    <property type="match status" value="1"/>
</dbReference>
<dbReference type="Proteomes" id="UP001190640">
    <property type="component" value="Chromosome 1"/>
</dbReference>
<protein>
    <submittedName>
        <fullName evidence="9">Tumor necrosis factor ligand superfamily member 13B isoform X1</fullName>
    </submittedName>
</protein>
<keyword evidence="8" id="KW-1185">Reference proteome</keyword>
<evidence type="ECO:0000256" key="5">
    <source>
        <dbReference type="ARBA" id="ARBA00023157"/>
    </source>
</evidence>
<proteinExistence type="inferred from homology"/>
<evidence type="ECO:0000256" key="6">
    <source>
        <dbReference type="ARBA" id="ARBA00023180"/>
    </source>
</evidence>
<keyword evidence="4" id="KW-0964">Secreted</keyword>
<evidence type="ECO:0000313" key="9">
    <source>
        <dbReference type="RefSeq" id="XP_054857394.1"/>
    </source>
</evidence>
<dbReference type="AlphaFoldDB" id="A0AA97KM95"/>
<dbReference type="InterPro" id="IPR051748">
    <property type="entry name" value="TNF_Ligand_Superfamily"/>
</dbReference>
<dbReference type="CTD" id="10673"/>
<dbReference type="InterPro" id="IPR006052">
    <property type="entry name" value="TNF_dom"/>
</dbReference>
<keyword evidence="5" id="KW-1015">Disulfide bond</keyword>
<comment type="subcellular location">
    <subcellularLocation>
        <location evidence="1">Secreted</location>
    </subcellularLocation>
</comment>
<dbReference type="KEGG" id="emc:129344623"/>
<evidence type="ECO:0000256" key="4">
    <source>
        <dbReference type="ARBA" id="ARBA00022525"/>
    </source>
</evidence>
<dbReference type="SUPFAM" id="SSF49842">
    <property type="entry name" value="TNF-like"/>
    <property type="match status" value="1"/>
</dbReference>
<dbReference type="RefSeq" id="XP_054857394.1">
    <property type="nucleotide sequence ID" value="XM_055001419.1"/>
</dbReference>
<comment type="similarity">
    <text evidence="2">Belongs to the tumor necrosis factor family.</text>
</comment>
<dbReference type="GO" id="GO:0005615">
    <property type="term" value="C:extracellular space"/>
    <property type="evidence" value="ECO:0007669"/>
    <property type="project" value="UniProtKB-KW"/>
</dbReference>
<dbReference type="Pfam" id="PF00229">
    <property type="entry name" value="TNF"/>
    <property type="match status" value="1"/>
</dbReference>
<dbReference type="GO" id="GO:0005164">
    <property type="term" value="F:tumor necrosis factor receptor binding"/>
    <property type="evidence" value="ECO:0007669"/>
    <property type="project" value="InterPro"/>
</dbReference>
<organism evidence="8 9">
    <name type="scientific">Eublepharis macularius</name>
    <name type="common">Leopard gecko</name>
    <name type="synonym">Cyrtodactylus macularius</name>
    <dbReference type="NCBI Taxonomy" id="481883"/>
    <lineage>
        <taxon>Eukaryota</taxon>
        <taxon>Metazoa</taxon>
        <taxon>Chordata</taxon>
        <taxon>Craniata</taxon>
        <taxon>Vertebrata</taxon>
        <taxon>Euteleostomi</taxon>
        <taxon>Lepidosauria</taxon>
        <taxon>Squamata</taxon>
        <taxon>Bifurcata</taxon>
        <taxon>Gekkota</taxon>
        <taxon>Eublepharidae</taxon>
        <taxon>Eublepharinae</taxon>
        <taxon>Eublepharis</taxon>
    </lineage>
</organism>
<evidence type="ECO:0000313" key="8">
    <source>
        <dbReference type="Proteomes" id="UP001190640"/>
    </source>
</evidence>
<dbReference type="Gene3D" id="2.60.120.40">
    <property type="match status" value="1"/>
</dbReference>
<sequence length="329" mass="36213">MFASGKPHDRKRARCGQFGAILSWMQKAKDIPPQNAKQLPFPSGFAQRRAMKSISYSRGKGYTSCSPPPVNGLDCRGTLLLISLGFVTFASSCLSAISLYHMIALKADLAVLSSKLNCRVQTMTSFPVSLGALDEIQEARDLIPRLKVAEAASRQGISSGLHQSSQEIMWSRNRRKRSSPHVGEAVLQPCLQMMADSKSNIQQQDGASIVPWLLSFKRGTALQEQGNKILVREAGYFFIYGQVLYTDELFVMGHLIQRKKANVVGDDLSLVTLFRCIQNMPQANPNNSCYTAGIARLEEGDELQLTIPRRGAKIALDGDATFFGAVRLL</sequence>
<evidence type="ECO:0000256" key="3">
    <source>
        <dbReference type="ARBA" id="ARBA00022514"/>
    </source>
</evidence>
<dbReference type="GeneID" id="129344623"/>
<keyword evidence="3" id="KW-0202">Cytokine</keyword>
<reference evidence="9" key="1">
    <citation type="submission" date="2025-08" db="UniProtKB">
        <authorList>
            <consortium name="RefSeq"/>
        </authorList>
    </citation>
    <scope>IDENTIFICATION</scope>
    <source>
        <tissue evidence="9">Blood</tissue>
    </source>
</reference>
<dbReference type="GO" id="GO:0016020">
    <property type="term" value="C:membrane"/>
    <property type="evidence" value="ECO:0007669"/>
    <property type="project" value="InterPro"/>
</dbReference>
<dbReference type="GO" id="GO:0006955">
    <property type="term" value="P:immune response"/>
    <property type="evidence" value="ECO:0007669"/>
    <property type="project" value="InterPro"/>
</dbReference>
<dbReference type="GO" id="GO:0005125">
    <property type="term" value="F:cytokine activity"/>
    <property type="evidence" value="ECO:0007669"/>
    <property type="project" value="UniProtKB-KW"/>
</dbReference>
<gene>
    <name evidence="9" type="primary">TNFSF13B</name>
</gene>
<dbReference type="PANTHER" id="PTHR15151">
    <property type="entry name" value="PROTEIN EIGER"/>
    <property type="match status" value="1"/>
</dbReference>
<feature type="domain" description="THD" evidence="7">
    <location>
        <begin position="189"/>
        <end position="328"/>
    </location>
</feature>